<accession>A0AA41UBN6</accession>
<dbReference type="Proteomes" id="UP001156140">
    <property type="component" value="Unassembled WGS sequence"/>
</dbReference>
<dbReference type="PANTHER" id="PTHR43000">
    <property type="entry name" value="DTDP-D-GLUCOSE 4,6-DEHYDRATASE-RELATED"/>
    <property type="match status" value="1"/>
</dbReference>
<dbReference type="Gene3D" id="3.40.50.720">
    <property type="entry name" value="NAD(P)-binding Rossmann-like Domain"/>
    <property type="match status" value="1"/>
</dbReference>
<proteinExistence type="inferred from homology"/>
<reference evidence="4" key="1">
    <citation type="submission" date="2022-03" db="EMBL/GenBank/DDBJ databases">
        <title>The complete genome sequence of a Methyloterrigena soli.</title>
        <authorList>
            <person name="Zi Z."/>
        </authorList>
    </citation>
    <scope>NUCLEOTIDE SEQUENCE</scope>
    <source>
        <strain evidence="4">M48</strain>
    </source>
</reference>
<name>A0AA41UBN6_9HYPH</name>
<sequence length="324" mass="35669">MKGKRILITGGAGLIGSHIAELVAMEGPREIVVLDNFDRGRRENLAPASAIYPITMVQGDIRDTQVVKRVMEDIDIVFHQAAIRITQCAQEPRLAHDVLATGTFNVLEAAVAAGVSKVVAASSASVLGAADFFPTNEDHHPYNNRTIYGAAKVYNEGLLRSFAEMYGLRYVALRYFNVYGPRMDAFGVYTEVLIRWMERIAAGQPPLILGDGLQTMDFINARDVARANVLAAKADVTDEVFNVGSGEETSLRELADTLLRVMGSTLEPEYGPARKVNPVPRRLADVSRARKRIGFEASIPLEEGLRELVEWWTDEVSVPQRKAV</sequence>
<evidence type="ECO:0000256" key="2">
    <source>
        <dbReference type="ARBA" id="ARBA00007637"/>
    </source>
</evidence>
<dbReference type="AlphaFoldDB" id="A0AA41UBN6"/>
<evidence type="ECO:0000259" key="3">
    <source>
        <dbReference type="Pfam" id="PF01370"/>
    </source>
</evidence>
<dbReference type="InterPro" id="IPR036291">
    <property type="entry name" value="NAD(P)-bd_dom_sf"/>
</dbReference>
<dbReference type="Pfam" id="PF01370">
    <property type="entry name" value="Epimerase"/>
    <property type="match status" value="1"/>
</dbReference>
<organism evidence="4 5">
    <name type="scientific">Paradevosia shaoguanensis</name>
    <dbReference type="NCBI Taxonomy" id="1335043"/>
    <lineage>
        <taxon>Bacteria</taxon>
        <taxon>Pseudomonadati</taxon>
        <taxon>Pseudomonadota</taxon>
        <taxon>Alphaproteobacteria</taxon>
        <taxon>Hyphomicrobiales</taxon>
        <taxon>Devosiaceae</taxon>
        <taxon>Paradevosia</taxon>
    </lineage>
</organism>
<dbReference type="SUPFAM" id="SSF51735">
    <property type="entry name" value="NAD(P)-binding Rossmann-fold domains"/>
    <property type="match status" value="1"/>
</dbReference>
<comment type="similarity">
    <text evidence="2">Belongs to the NAD(P)-dependent epimerase/dehydratase family.</text>
</comment>
<keyword evidence="5" id="KW-1185">Reference proteome</keyword>
<feature type="domain" description="NAD-dependent epimerase/dehydratase" evidence="3">
    <location>
        <begin position="6"/>
        <end position="244"/>
    </location>
</feature>
<evidence type="ECO:0000313" key="5">
    <source>
        <dbReference type="Proteomes" id="UP001156140"/>
    </source>
</evidence>
<evidence type="ECO:0000313" key="4">
    <source>
        <dbReference type="EMBL" id="MCI0125369.1"/>
    </source>
</evidence>
<dbReference type="RefSeq" id="WP_035095032.1">
    <property type="nucleotide sequence ID" value="NZ_CP068983.1"/>
</dbReference>
<dbReference type="EMBL" id="JALAZD010000001">
    <property type="protein sequence ID" value="MCI0125369.1"/>
    <property type="molecule type" value="Genomic_DNA"/>
</dbReference>
<comment type="caution">
    <text evidence="4">The sequence shown here is derived from an EMBL/GenBank/DDBJ whole genome shotgun (WGS) entry which is preliminary data.</text>
</comment>
<evidence type="ECO:0000256" key="1">
    <source>
        <dbReference type="ARBA" id="ARBA00005125"/>
    </source>
</evidence>
<gene>
    <name evidence="4" type="ORF">ML536_00860</name>
</gene>
<dbReference type="InterPro" id="IPR001509">
    <property type="entry name" value="Epimerase_deHydtase"/>
</dbReference>
<protein>
    <submittedName>
        <fullName evidence="4">NAD-dependent epimerase/dehydratase family protein</fullName>
    </submittedName>
</protein>
<comment type="pathway">
    <text evidence="1">Bacterial outer membrane biogenesis; LPS O-antigen biosynthesis.</text>
</comment>